<organism evidence="2 3">
    <name type="scientific">Trichonephila inaurata madagascariensis</name>
    <dbReference type="NCBI Taxonomy" id="2747483"/>
    <lineage>
        <taxon>Eukaryota</taxon>
        <taxon>Metazoa</taxon>
        <taxon>Ecdysozoa</taxon>
        <taxon>Arthropoda</taxon>
        <taxon>Chelicerata</taxon>
        <taxon>Arachnida</taxon>
        <taxon>Araneae</taxon>
        <taxon>Araneomorphae</taxon>
        <taxon>Entelegynae</taxon>
        <taxon>Araneoidea</taxon>
        <taxon>Nephilidae</taxon>
        <taxon>Trichonephila</taxon>
        <taxon>Trichonephila inaurata</taxon>
    </lineage>
</organism>
<proteinExistence type="predicted"/>
<reference evidence="2" key="1">
    <citation type="submission" date="2020-08" db="EMBL/GenBank/DDBJ databases">
        <title>Multicomponent nature underlies the extraordinary mechanical properties of spider dragline silk.</title>
        <authorList>
            <person name="Kono N."/>
            <person name="Nakamura H."/>
            <person name="Mori M."/>
            <person name="Yoshida Y."/>
            <person name="Ohtoshi R."/>
            <person name="Malay A.D."/>
            <person name="Moran D.A.P."/>
            <person name="Tomita M."/>
            <person name="Numata K."/>
            <person name="Arakawa K."/>
        </authorList>
    </citation>
    <scope>NUCLEOTIDE SEQUENCE</scope>
</reference>
<dbReference type="AlphaFoldDB" id="A0A8X6KFY9"/>
<evidence type="ECO:0000313" key="2">
    <source>
        <dbReference type="EMBL" id="GFS46336.1"/>
    </source>
</evidence>
<name>A0A8X6KFY9_9ARAC</name>
<gene>
    <name evidence="2" type="ORF">TNIN_130851</name>
</gene>
<dbReference type="EMBL" id="BMAV01025981">
    <property type="protein sequence ID" value="GFS46336.1"/>
    <property type="molecule type" value="Genomic_DNA"/>
</dbReference>
<accession>A0A8X6KFY9</accession>
<protein>
    <submittedName>
        <fullName evidence="2">Uncharacterized protein</fullName>
    </submittedName>
</protein>
<evidence type="ECO:0000256" key="1">
    <source>
        <dbReference type="SAM" id="MobiDB-lite"/>
    </source>
</evidence>
<comment type="caution">
    <text evidence="2">The sequence shown here is derived from an EMBL/GenBank/DDBJ whole genome shotgun (WGS) entry which is preliminary data.</text>
</comment>
<keyword evidence="3" id="KW-1185">Reference proteome</keyword>
<evidence type="ECO:0000313" key="3">
    <source>
        <dbReference type="Proteomes" id="UP000886998"/>
    </source>
</evidence>
<dbReference type="Proteomes" id="UP000886998">
    <property type="component" value="Unassembled WGS sequence"/>
</dbReference>
<feature type="region of interest" description="Disordered" evidence="1">
    <location>
        <begin position="72"/>
        <end position="91"/>
    </location>
</feature>
<sequence>MFAMLLPFSHLVDYSIAVRYCSKFLEFVEYSLEAILWSNCCQPLVPACDQRFILSSYKGPSDPILLFDLATPTPASSSSVTRGRSSAFSVL</sequence>